<keyword evidence="3" id="KW-1185">Reference proteome</keyword>
<dbReference type="AlphaFoldDB" id="A0A2G9U9V7"/>
<dbReference type="Proteomes" id="UP000230423">
    <property type="component" value="Unassembled WGS sequence"/>
</dbReference>
<organism evidence="2 3">
    <name type="scientific">Teladorsagia circumcincta</name>
    <name type="common">Brown stomach worm</name>
    <name type="synonym">Ostertagia circumcincta</name>
    <dbReference type="NCBI Taxonomy" id="45464"/>
    <lineage>
        <taxon>Eukaryota</taxon>
        <taxon>Metazoa</taxon>
        <taxon>Ecdysozoa</taxon>
        <taxon>Nematoda</taxon>
        <taxon>Chromadorea</taxon>
        <taxon>Rhabditida</taxon>
        <taxon>Rhabditina</taxon>
        <taxon>Rhabditomorpha</taxon>
        <taxon>Strongyloidea</taxon>
        <taxon>Trichostrongylidae</taxon>
        <taxon>Teladorsagia</taxon>
    </lineage>
</organism>
<feature type="non-terminal residue" evidence="2">
    <location>
        <position position="87"/>
    </location>
</feature>
<dbReference type="EMBL" id="KZ347897">
    <property type="protein sequence ID" value="PIO66988.1"/>
    <property type="molecule type" value="Genomic_DNA"/>
</dbReference>
<gene>
    <name evidence="2" type="ORF">TELCIR_11280</name>
</gene>
<accession>A0A2G9U9V7</accession>
<evidence type="ECO:0008006" key="4">
    <source>
        <dbReference type="Google" id="ProtNLM"/>
    </source>
</evidence>
<reference evidence="2 3" key="1">
    <citation type="submission" date="2015-09" db="EMBL/GenBank/DDBJ databases">
        <title>Draft genome of the parasitic nematode Teladorsagia circumcincta isolate WARC Sus (inbred).</title>
        <authorList>
            <person name="Mitreva M."/>
        </authorList>
    </citation>
    <scope>NUCLEOTIDE SEQUENCE [LARGE SCALE GENOMIC DNA]</scope>
    <source>
        <strain evidence="2 3">S</strain>
    </source>
</reference>
<sequence length="87" mass="9642">MASGRQTTVFFETHDLTMSIYNGKNMTFTSKRPRVNYEASNSGKDNKIMKTASLCLIIILAITLMSASADFWCLFGLVDAICKMSCS</sequence>
<keyword evidence="1" id="KW-1133">Transmembrane helix</keyword>
<keyword evidence="1" id="KW-0472">Membrane</keyword>
<evidence type="ECO:0000313" key="3">
    <source>
        <dbReference type="Proteomes" id="UP000230423"/>
    </source>
</evidence>
<protein>
    <recommendedName>
        <fullName evidence="4">Transmembrane protein</fullName>
    </recommendedName>
</protein>
<proteinExistence type="predicted"/>
<evidence type="ECO:0000313" key="2">
    <source>
        <dbReference type="EMBL" id="PIO66988.1"/>
    </source>
</evidence>
<keyword evidence="1" id="KW-0812">Transmembrane</keyword>
<evidence type="ECO:0000256" key="1">
    <source>
        <dbReference type="SAM" id="Phobius"/>
    </source>
</evidence>
<name>A0A2G9U9V7_TELCI</name>
<feature type="transmembrane region" description="Helical" evidence="1">
    <location>
        <begin position="54"/>
        <end position="78"/>
    </location>
</feature>